<evidence type="ECO:0000313" key="2">
    <source>
        <dbReference type="Proteomes" id="UP000805193"/>
    </source>
</evidence>
<organism evidence="1 2">
    <name type="scientific">Ixodes persulcatus</name>
    <name type="common">Taiga tick</name>
    <dbReference type="NCBI Taxonomy" id="34615"/>
    <lineage>
        <taxon>Eukaryota</taxon>
        <taxon>Metazoa</taxon>
        <taxon>Ecdysozoa</taxon>
        <taxon>Arthropoda</taxon>
        <taxon>Chelicerata</taxon>
        <taxon>Arachnida</taxon>
        <taxon>Acari</taxon>
        <taxon>Parasitiformes</taxon>
        <taxon>Ixodida</taxon>
        <taxon>Ixodoidea</taxon>
        <taxon>Ixodidae</taxon>
        <taxon>Ixodinae</taxon>
        <taxon>Ixodes</taxon>
    </lineage>
</organism>
<accession>A0AC60PMS3</accession>
<gene>
    <name evidence="1" type="ORF">HPB47_002314</name>
</gene>
<sequence length="229" mass="25706">MDISNDSTSRVAQFGSEQSLTNSGSSVSYFSVDETELDFLGREGVDFEDVTCFSFEQVDTLVRNQERVLSYTEKVKLWQYACEIKKQRSKWVQSSLLSSEELDELYGLGGRLESAWCDVVLDDPLPTEASTDCKSTPRTWPVGDADTPAPWRHLQPPPAVQGRVSFWKRVRQGFAPKRPPTREQIFLRRVMSVPSVSPLTLAGSLDHKGLSTHAAERYKHSADLALSEC</sequence>
<evidence type="ECO:0000313" key="1">
    <source>
        <dbReference type="EMBL" id="KAG0421803.1"/>
    </source>
</evidence>
<keyword evidence="2" id="KW-1185">Reference proteome</keyword>
<comment type="caution">
    <text evidence="1">The sequence shown here is derived from an EMBL/GenBank/DDBJ whole genome shotgun (WGS) entry which is preliminary data.</text>
</comment>
<protein>
    <submittedName>
        <fullName evidence="1">Uncharacterized protein</fullName>
    </submittedName>
</protein>
<reference evidence="1 2" key="1">
    <citation type="journal article" date="2020" name="Cell">
        <title>Large-Scale Comparative Analyses of Tick Genomes Elucidate Their Genetic Diversity and Vector Capacities.</title>
        <authorList>
            <consortium name="Tick Genome and Microbiome Consortium (TIGMIC)"/>
            <person name="Jia N."/>
            <person name="Wang J."/>
            <person name="Shi W."/>
            <person name="Du L."/>
            <person name="Sun Y."/>
            <person name="Zhan W."/>
            <person name="Jiang J.F."/>
            <person name="Wang Q."/>
            <person name="Zhang B."/>
            <person name="Ji P."/>
            <person name="Bell-Sakyi L."/>
            <person name="Cui X.M."/>
            <person name="Yuan T.T."/>
            <person name="Jiang B.G."/>
            <person name="Yang W.F."/>
            <person name="Lam T.T."/>
            <person name="Chang Q.C."/>
            <person name="Ding S.J."/>
            <person name="Wang X.J."/>
            <person name="Zhu J.G."/>
            <person name="Ruan X.D."/>
            <person name="Zhao L."/>
            <person name="Wei J.T."/>
            <person name="Ye R.Z."/>
            <person name="Que T.C."/>
            <person name="Du C.H."/>
            <person name="Zhou Y.H."/>
            <person name="Cheng J.X."/>
            <person name="Dai P.F."/>
            <person name="Guo W.B."/>
            <person name="Han X.H."/>
            <person name="Huang E.J."/>
            <person name="Li L.F."/>
            <person name="Wei W."/>
            <person name="Gao Y.C."/>
            <person name="Liu J.Z."/>
            <person name="Shao H.Z."/>
            <person name="Wang X."/>
            <person name="Wang C.C."/>
            <person name="Yang T.C."/>
            <person name="Huo Q.B."/>
            <person name="Li W."/>
            <person name="Chen H.Y."/>
            <person name="Chen S.E."/>
            <person name="Zhou L.G."/>
            <person name="Ni X.B."/>
            <person name="Tian J.H."/>
            <person name="Sheng Y."/>
            <person name="Liu T."/>
            <person name="Pan Y.S."/>
            <person name="Xia L.Y."/>
            <person name="Li J."/>
            <person name="Zhao F."/>
            <person name="Cao W.C."/>
        </authorList>
    </citation>
    <scope>NUCLEOTIDE SEQUENCE [LARGE SCALE GENOMIC DNA]</scope>
    <source>
        <strain evidence="1">Iper-2018</strain>
    </source>
</reference>
<name>A0AC60PMS3_IXOPE</name>
<proteinExistence type="predicted"/>
<dbReference type="EMBL" id="JABSTQ010010316">
    <property type="protein sequence ID" value="KAG0421803.1"/>
    <property type="molecule type" value="Genomic_DNA"/>
</dbReference>
<dbReference type="Proteomes" id="UP000805193">
    <property type="component" value="Unassembled WGS sequence"/>
</dbReference>